<evidence type="ECO:0000313" key="5">
    <source>
        <dbReference type="Proteomes" id="UP000821837"/>
    </source>
</evidence>
<accession>A0A9D4PPQ7</accession>
<feature type="domain" description="Sulfotransferase" evidence="3">
    <location>
        <begin position="37"/>
        <end position="230"/>
    </location>
</feature>
<dbReference type="VEuPathDB" id="VectorBase:RSAN_026705"/>
<dbReference type="InterPro" id="IPR000863">
    <property type="entry name" value="Sulfotransferase_dom"/>
</dbReference>
<dbReference type="InterPro" id="IPR027417">
    <property type="entry name" value="P-loop_NTPase"/>
</dbReference>
<dbReference type="Proteomes" id="UP000821837">
    <property type="component" value="Chromosome 6"/>
</dbReference>
<proteinExistence type="inferred from homology"/>
<dbReference type="Gene3D" id="3.40.50.300">
    <property type="entry name" value="P-loop containing nucleotide triphosphate hydrolases"/>
    <property type="match status" value="1"/>
</dbReference>
<gene>
    <name evidence="4" type="ORF">HPB52_017207</name>
</gene>
<dbReference type="EMBL" id="JABSTV010001252">
    <property type="protein sequence ID" value="KAH7947951.1"/>
    <property type="molecule type" value="Genomic_DNA"/>
</dbReference>
<reference evidence="4" key="2">
    <citation type="submission" date="2021-09" db="EMBL/GenBank/DDBJ databases">
        <authorList>
            <person name="Jia N."/>
            <person name="Wang J."/>
            <person name="Shi W."/>
            <person name="Du L."/>
            <person name="Sun Y."/>
            <person name="Zhan W."/>
            <person name="Jiang J."/>
            <person name="Wang Q."/>
            <person name="Zhang B."/>
            <person name="Ji P."/>
            <person name="Sakyi L.B."/>
            <person name="Cui X."/>
            <person name="Yuan T."/>
            <person name="Jiang B."/>
            <person name="Yang W."/>
            <person name="Lam T.T.-Y."/>
            <person name="Chang Q."/>
            <person name="Ding S."/>
            <person name="Wang X."/>
            <person name="Zhu J."/>
            <person name="Ruan X."/>
            <person name="Zhao L."/>
            <person name="Wei J."/>
            <person name="Que T."/>
            <person name="Du C."/>
            <person name="Cheng J."/>
            <person name="Dai P."/>
            <person name="Han X."/>
            <person name="Huang E."/>
            <person name="Gao Y."/>
            <person name="Liu J."/>
            <person name="Shao H."/>
            <person name="Ye R."/>
            <person name="Li L."/>
            <person name="Wei W."/>
            <person name="Wang X."/>
            <person name="Wang C."/>
            <person name="Huo Q."/>
            <person name="Li W."/>
            <person name="Guo W."/>
            <person name="Chen H."/>
            <person name="Chen S."/>
            <person name="Zhou L."/>
            <person name="Zhou L."/>
            <person name="Ni X."/>
            <person name="Tian J."/>
            <person name="Zhou Y."/>
            <person name="Sheng Y."/>
            <person name="Liu T."/>
            <person name="Pan Y."/>
            <person name="Xia L."/>
            <person name="Li J."/>
            <person name="Zhao F."/>
            <person name="Cao W."/>
        </authorList>
    </citation>
    <scope>NUCLEOTIDE SEQUENCE</scope>
    <source>
        <strain evidence="4">Rsan-2018</strain>
        <tissue evidence="4">Larvae</tissue>
    </source>
</reference>
<evidence type="ECO:0000259" key="3">
    <source>
        <dbReference type="Pfam" id="PF00685"/>
    </source>
</evidence>
<protein>
    <recommendedName>
        <fullName evidence="3">Sulfotransferase domain-containing protein</fullName>
    </recommendedName>
</protein>
<sequence length="316" mass="36441">MEDERVLPFYECISGLRLANFYPPYAVASGLQYKPKDGDVFLVTYPQCGTLWMQQILYVLLHDGSSPKDAASLFRTFPLLELEGSEAVEDAPRPRVITSHLPYDFIPKSLRAKYVVLVRDPRDVCAGMFRRLRTYPAYEFSDGLLSDFLDLFCSDAVDYRGYFAHLRSWCDRRDDPNVFWLNYEELHSNFQETVKRLSSFLGVEHKLFKSRSVFKKCQEKSTVPYMKSKTNKYMEEFLYIPFEHLAADMRFSEGVKSFHASVQCSGFLDAMSSVRCVRSGKVGSWKDVITADDAKRVVGRTEQMGRDLANAVLYNR</sequence>
<evidence type="ECO:0000256" key="1">
    <source>
        <dbReference type="ARBA" id="ARBA00005771"/>
    </source>
</evidence>
<organism evidence="4 5">
    <name type="scientific">Rhipicephalus sanguineus</name>
    <name type="common">Brown dog tick</name>
    <name type="synonym">Ixodes sanguineus</name>
    <dbReference type="NCBI Taxonomy" id="34632"/>
    <lineage>
        <taxon>Eukaryota</taxon>
        <taxon>Metazoa</taxon>
        <taxon>Ecdysozoa</taxon>
        <taxon>Arthropoda</taxon>
        <taxon>Chelicerata</taxon>
        <taxon>Arachnida</taxon>
        <taxon>Acari</taxon>
        <taxon>Parasitiformes</taxon>
        <taxon>Ixodida</taxon>
        <taxon>Ixodoidea</taxon>
        <taxon>Ixodidae</taxon>
        <taxon>Rhipicephalinae</taxon>
        <taxon>Rhipicephalus</taxon>
        <taxon>Rhipicephalus</taxon>
    </lineage>
</organism>
<dbReference type="AlphaFoldDB" id="A0A9D4PPQ7"/>
<dbReference type="Pfam" id="PF00685">
    <property type="entry name" value="Sulfotransfer_1"/>
    <property type="match status" value="1"/>
</dbReference>
<evidence type="ECO:0000256" key="2">
    <source>
        <dbReference type="ARBA" id="ARBA00022679"/>
    </source>
</evidence>
<evidence type="ECO:0000313" key="4">
    <source>
        <dbReference type="EMBL" id="KAH7947951.1"/>
    </source>
</evidence>
<comment type="caution">
    <text evidence="4">The sequence shown here is derived from an EMBL/GenBank/DDBJ whole genome shotgun (WGS) entry which is preliminary data.</text>
</comment>
<name>A0A9D4PPQ7_RHISA</name>
<dbReference type="OMA" id="CADAVDY"/>
<keyword evidence="2" id="KW-0808">Transferase</keyword>
<comment type="similarity">
    <text evidence="1">Belongs to the sulfotransferase 1 family.</text>
</comment>
<keyword evidence="5" id="KW-1185">Reference proteome</keyword>
<dbReference type="OrthoDB" id="205623at2759"/>
<dbReference type="GO" id="GO:0008146">
    <property type="term" value="F:sulfotransferase activity"/>
    <property type="evidence" value="ECO:0007669"/>
    <property type="project" value="InterPro"/>
</dbReference>
<reference evidence="4" key="1">
    <citation type="journal article" date="2020" name="Cell">
        <title>Large-Scale Comparative Analyses of Tick Genomes Elucidate Their Genetic Diversity and Vector Capacities.</title>
        <authorList>
            <consortium name="Tick Genome and Microbiome Consortium (TIGMIC)"/>
            <person name="Jia N."/>
            <person name="Wang J."/>
            <person name="Shi W."/>
            <person name="Du L."/>
            <person name="Sun Y."/>
            <person name="Zhan W."/>
            <person name="Jiang J.F."/>
            <person name="Wang Q."/>
            <person name="Zhang B."/>
            <person name="Ji P."/>
            <person name="Bell-Sakyi L."/>
            <person name="Cui X.M."/>
            <person name="Yuan T.T."/>
            <person name="Jiang B.G."/>
            <person name="Yang W.F."/>
            <person name="Lam T.T."/>
            <person name="Chang Q.C."/>
            <person name="Ding S.J."/>
            <person name="Wang X.J."/>
            <person name="Zhu J.G."/>
            <person name="Ruan X.D."/>
            <person name="Zhao L."/>
            <person name="Wei J.T."/>
            <person name="Ye R.Z."/>
            <person name="Que T.C."/>
            <person name="Du C.H."/>
            <person name="Zhou Y.H."/>
            <person name="Cheng J.X."/>
            <person name="Dai P.F."/>
            <person name="Guo W.B."/>
            <person name="Han X.H."/>
            <person name="Huang E.J."/>
            <person name="Li L.F."/>
            <person name="Wei W."/>
            <person name="Gao Y.C."/>
            <person name="Liu J.Z."/>
            <person name="Shao H.Z."/>
            <person name="Wang X."/>
            <person name="Wang C.C."/>
            <person name="Yang T.C."/>
            <person name="Huo Q.B."/>
            <person name="Li W."/>
            <person name="Chen H.Y."/>
            <person name="Chen S.E."/>
            <person name="Zhou L.G."/>
            <person name="Ni X.B."/>
            <person name="Tian J.H."/>
            <person name="Sheng Y."/>
            <person name="Liu T."/>
            <person name="Pan Y.S."/>
            <person name="Xia L.Y."/>
            <person name="Li J."/>
            <person name="Zhao F."/>
            <person name="Cao W.C."/>
        </authorList>
    </citation>
    <scope>NUCLEOTIDE SEQUENCE</scope>
    <source>
        <strain evidence="4">Rsan-2018</strain>
    </source>
</reference>
<dbReference type="PANTHER" id="PTHR11783">
    <property type="entry name" value="SULFOTRANSFERASE SULT"/>
    <property type="match status" value="1"/>
</dbReference>
<dbReference type="SUPFAM" id="SSF52540">
    <property type="entry name" value="P-loop containing nucleoside triphosphate hydrolases"/>
    <property type="match status" value="1"/>
</dbReference>